<dbReference type="InterPro" id="IPR000847">
    <property type="entry name" value="LysR_HTH_N"/>
</dbReference>
<dbReference type="Gene3D" id="3.40.190.10">
    <property type="entry name" value="Periplasmic binding protein-like II"/>
    <property type="match status" value="2"/>
</dbReference>
<dbReference type="InterPro" id="IPR036390">
    <property type="entry name" value="WH_DNA-bd_sf"/>
</dbReference>
<name>A0A1H4LL06_9PSED</name>
<organism evidence="7 8">
    <name type="scientific">Pseudomonas saponiphila</name>
    <dbReference type="NCBI Taxonomy" id="556534"/>
    <lineage>
        <taxon>Bacteria</taxon>
        <taxon>Pseudomonadati</taxon>
        <taxon>Pseudomonadota</taxon>
        <taxon>Gammaproteobacteria</taxon>
        <taxon>Pseudomonadales</taxon>
        <taxon>Pseudomonadaceae</taxon>
        <taxon>Pseudomonas</taxon>
    </lineage>
</organism>
<dbReference type="PRINTS" id="PR00039">
    <property type="entry name" value="HTHLYSR"/>
</dbReference>
<evidence type="ECO:0000256" key="5">
    <source>
        <dbReference type="ARBA" id="ARBA00023163"/>
    </source>
</evidence>
<sequence>MLRPHLPLNALRAFEASARHLSFTRAAIELCVTQAAVSHQVKSLEAQLKVTLFKRLPRGLMLTSEGETLLPVLRECFDRIAQTLGRFDGGHYREVLTVGAVGTFAVGWLLPRLGDFQARHPFIDLRLSTNNNRVDVAAEGLDYAIRFGTGAWHGIDALPLLQAPLSVLCVPELARQLHTPADLLGQTLLRSYRTDEWPQWFQAAGLGSHSLLPQSVVFDSSLGMLEAALQGLGVALAPPLMFERQLASGAVVQPFDIGIVTGSYWLTRLQSRAETSAMSAFKAWLLQAVAA</sequence>
<dbReference type="Pfam" id="PF00126">
    <property type="entry name" value="HTH_1"/>
    <property type="match status" value="1"/>
</dbReference>
<dbReference type="PROSITE" id="PS50931">
    <property type="entry name" value="HTH_LYSR"/>
    <property type="match status" value="1"/>
</dbReference>
<dbReference type="GO" id="GO:0009891">
    <property type="term" value="P:positive regulation of biosynthetic process"/>
    <property type="evidence" value="ECO:0007669"/>
    <property type="project" value="UniProtKB-ARBA"/>
</dbReference>
<reference evidence="8" key="1">
    <citation type="submission" date="2016-10" db="EMBL/GenBank/DDBJ databases">
        <authorList>
            <person name="Varghese N."/>
            <person name="Submissions S."/>
        </authorList>
    </citation>
    <scope>NUCLEOTIDE SEQUENCE [LARGE SCALE GENOMIC DNA]</scope>
    <source>
        <strain evidence="8">DSM 9751</strain>
    </source>
</reference>
<evidence type="ECO:0000313" key="7">
    <source>
        <dbReference type="EMBL" id="SEB70982.1"/>
    </source>
</evidence>
<accession>A0A1H4LL06</accession>
<dbReference type="InterPro" id="IPR005119">
    <property type="entry name" value="LysR_subst-bd"/>
</dbReference>
<evidence type="ECO:0000256" key="3">
    <source>
        <dbReference type="ARBA" id="ARBA00023125"/>
    </source>
</evidence>
<dbReference type="NCBIfam" id="NF008352">
    <property type="entry name" value="PRK11139.1"/>
    <property type="match status" value="1"/>
</dbReference>
<protein>
    <submittedName>
        <fullName evidence="7">LysR family transcriptional regulator, regulator of gene expression of beta-lactamase</fullName>
    </submittedName>
</protein>
<proteinExistence type="inferred from homology"/>
<keyword evidence="3" id="KW-0238">DNA-binding</keyword>
<dbReference type="PANTHER" id="PTHR30537">
    <property type="entry name" value="HTH-TYPE TRANSCRIPTIONAL REGULATOR"/>
    <property type="match status" value="1"/>
</dbReference>
<evidence type="ECO:0000256" key="4">
    <source>
        <dbReference type="ARBA" id="ARBA00023159"/>
    </source>
</evidence>
<dbReference type="CDD" id="cd08488">
    <property type="entry name" value="PBP2_AmpR"/>
    <property type="match status" value="1"/>
</dbReference>
<dbReference type="GO" id="GO:0003700">
    <property type="term" value="F:DNA-binding transcription factor activity"/>
    <property type="evidence" value="ECO:0007669"/>
    <property type="project" value="InterPro"/>
</dbReference>
<dbReference type="AlphaFoldDB" id="A0A1H4LL06"/>
<dbReference type="EMBL" id="FNTJ01000001">
    <property type="protein sequence ID" value="SEB70982.1"/>
    <property type="molecule type" value="Genomic_DNA"/>
</dbReference>
<dbReference type="Proteomes" id="UP000198982">
    <property type="component" value="Unassembled WGS sequence"/>
</dbReference>
<dbReference type="FunFam" id="1.10.10.10:FF:000038">
    <property type="entry name" value="Glycine cleavage system transcriptional activator"/>
    <property type="match status" value="1"/>
</dbReference>
<dbReference type="GO" id="GO:0043565">
    <property type="term" value="F:sequence-specific DNA binding"/>
    <property type="evidence" value="ECO:0007669"/>
    <property type="project" value="TreeGrafter"/>
</dbReference>
<dbReference type="Pfam" id="PF03466">
    <property type="entry name" value="LysR_substrate"/>
    <property type="match status" value="1"/>
</dbReference>
<gene>
    <name evidence="7" type="ORF">SAMN05216178_1950</name>
</gene>
<comment type="similarity">
    <text evidence="1">Belongs to the LysR transcriptional regulatory family.</text>
</comment>
<dbReference type="SUPFAM" id="SSF46785">
    <property type="entry name" value="Winged helix' DNA-binding domain"/>
    <property type="match status" value="1"/>
</dbReference>
<keyword evidence="2" id="KW-0805">Transcription regulation</keyword>
<keyword evidence="5" id="KW-0804">Transcription</keyword>
<keyword evidence="8" id="KW-1185">Reference proteome</keyword>
<dbReference type="PANTHER" id="PTHR30537:SF70">
    <property type="entry name" value="HTH-TYPE TRANSCRIPTIONAL ACTIVATOR AMPR"/>
    <property type="match status" value="1"/>
</dbReference>
<dbReference type="Gene3D" id="1.10.10.10">
    <property type="entry name" value="Winged helix-like DNA-binding domain superfamily/Winged helix DNA-binding domain"/>
    <property type="match status" value="1"/>
</dbReference>
<keyword evidence="4" id="KW-0010">Activator</keyword>
<evidence type="ECO:0000256" key="1">
    <source>
        <dbReference type="ARBA" id="ARBA00009437"/>
    </source>
</evidence>
<dbReference type="RefSeq" id="WP_092312628.1">
    <property type="nucleotide sequence ID" value="NZ_FNTJ01000001.1"/>
</dbReference>
<dbReference type="GO" id="GO:0006351">
    <property type="term" value="P:DNA-templated transcription"/>
    <property type="evidence" value="ECO:0007669"/>
    <property type="project" value="TreeGrafter"/>
</dbReference>
<dbReference type="InterPro" id="IPR036388">
    <property type="entry name" value="WH-like_DNA-bd_sf"/>
</dbReference>
<evidence type="ECO:0000259" key="6">
    <source>
        <dbReference type="PROSITE" id="PS50931"/>
    </source>
</evidence>
<feature type="domain" description="HTH lysR-type" evidence="6">
    <location>
        <begin position="6"/>
        <end position="63"/>
    </location>
</feature>
<dbReference type="InterPro" id="IPR058163">
    <property type="entry name" value="LysR-type_TF_proteobact-type"/>
</dbReference>
<evidence type="ECO:0000313" key="8">
    <source>
        <dbReference type="Proteomes" id="UP000198982"/>
    </source>
</evidence>
<evidence type="ECO:0000256" key="2">
    <source>
        <dbReference type="ARBA" id="ARBA00023015"/>
    </source>
</evidence>
<dbReference type="SUPFAM" id="SSF53850">
    <property type="entry name" value="Periplasmic binding protein-like II"/>
    <property type="match status" value="1"/>
</dbReference>